<dbReference type="EMBL" id="KK114085">
    <property type="protein sequence ID" value="KFM61691.1"/>
    <property type="molecule type" value="Genomic_DNA"/>
</dbReference>
<dbReference type="AlphaFoldDB" id="A0A087T9A2"/>
<feature type="compositionally biased region" description="Basic and acidic residues" evidence="2">
    <location>
        <begin position="433"/>
        <end position="445"/>
    </location>
</feature>
<evidence type="ECO:0000256" key="2">
    <source>
        <dbReference type="SAM" id="MobiDB-lite"/>
    </source>
</evidence>
<dbReference type="GO" id="GO:0090162">
    <property type="term" value="P:establishment of epithelial cell polarity"/>
    <property type="evidence" value="ECO:0007669"/>
    <property type="project" value="InterPro"/>
</dbReference>
<protein>
    <submittedName>
        <fullName evidence="4">Fas-binding factor 1-like protein</fullName>
    </submittedName>
</protein>
<feature type="compositionally biased region" description="Basic and acidic residues" evidence="2">
    <location>
        <begin position="458"/>
        <end position="470"/>
    </location>
</feature>
<accession>A0A087T9A2</accession>
<dbReference type="OMA" id="PHENIYV"/>
<keyword evidence="1" id="KW-0175">Coiled coil</keyword>
<proteinExistence type="predicted"/>
<feature type="compositionally biased region" description="Polar residues" evidence="2">
    <location>
        <begin position="364"/>
        <end position="379"/>
    </location>
</feature>
<organism evidence="4 5">
    <name type="scientific">Stegodyphus mimosarum</name>
    <name type="common">African social velvet spider</name>
    <dbReference type="NCBI Taxonomy" id="407821"/>
    <lineage>
        <taxon>Eukaryota</taxon>
        <taxon>Metazoa</taxon>
        <taxon>Ecdysozoa</taxon>
        <taxon>Arthropoda</taxon>
        <taxon>Chelicerata</taxon>
        <taxon>Arachnida</taxon>
        <taxon>Araneae</taxon>
        <taxon>Araneomorphae</taxon>
        <taxon>Entelegynae</taxon>
        <taxon>Eresoidea</taxon>
        <taxon>Eresidae</taxon>
        <taxon>Stegodyphus</taxon>
    </lineage>
</organism>
<dbReference type="PANTHER" id="PTHR33689:SF1">
    <property type="entry name" value="FAS-BINDING FACTOR 1"/>
    <property type="match status" value="1"/>
</dbReference>
<dbReference type="GO" id="GO:0036064">
    <property type="term" value="C:ciliary basal body"/>
    <property type="evidence" value="ECO:0007669"/>
    <property type="project" value="TreeGrafter"/>
</dbReference>
<dbReference type="InterPro" id="IPR033561">
    <property type="entry name" value="FBF1"/>
</dbReference>
<feature type="region of interest" description="Disordered" evidence="2">
    <location>
        <begin position="502"/>
        <end position="521"/>
    </location>
</feature>
<feature type="compositionally biased region" description="Basic and acidic residues" evidence="2">
    <location>
        <begin position="291"/>
        <end position="302"/>
    </location>
</feature>
<feature type="compositionally biased region" description="Low complexity" evidence="2">
    <location>
        <begin position="310"/>
        <end position="319"/>
    </location>
</feature>
<name>A0A087T9A2_STEMI</name>
<feature type="coiled-coil region" evidence="1">
    <location>
        <begin position="641"/>
        <end position="811"/>
    </location>
</feature>
<dbReference type="Pfam" id="PF21007">
    <property type="entry name" value="FBF1"/>
    <property type="match status" value="1"/>
</dbReference>
<sequence length="1121" mass="128997">MSAVDDNTSDFDNSDEDLASLLADDDDIFGKRNSSALPSKKFSSDPPGLSPKKTKESPKHETISKDNTDIINKEIEKSSFSSSSPSHALNKNVSKDASTDQDALSNFLSDKSKVHAAFFKAAKTSSPIKSGKQNDSGNNESDFLDDLTPKFPVSENQPNDKLLETKIPADDEALSDDDEEEDDDDDILKTLGLDEEEETSHTSEKKGSSSFLDEFIKKLSPKHEAKKPTVIASKEKIIDDKKEISAPEDEEDILGNYTPTAPKKNESISDELNLTLQKKRGSLLKQVSFKDTPESPMKEKESISPVKIPQSNKSQQQKSTNETSSRTKRLGKMDSSKDDMDWLTFFKESPKKSSKTVEPETKKTGNATNSKQMPLNQPRMNRRKSSSADWLGLNEPETATNDDAIITEGKKMSNDEGADWLKSNQPIKPRRPRSTEKREDRKETLKANQALDSLFSDTKLKEPDNNHLHEQNLAPQSVGSSKLRSDSRKDFDLNTLGVTSDVDTSQQTASTFEKGPNSLNFKSKHPDIESMSSELMQQRQSQAVPSRSKNPLNVFTISQLKEAPHENIYVTQQAYQEAEKNAMNTLQMMLNNSMLEKEQLVKSSETMKLMYEEKLKTLENLYKDKVKSSEESFKNLETSLRMEFEAKIQALEDRLKTVQDEKKELESSVKGKLETIEKEHQKEIQRLKDLHSQAITVMKQDHEDALQRLKRLKEQEIEAVLSTQSHSRSLQHLTEQLEARTSELASLQARVEERTQAAFQEKQALLDLKERDLKALQSRLQKQLEEGDEERTRLQQLVLRLESRLQKYTMEGEEDRWEVQQMKAKLSVQQKYLDEEHKMNLFHIEKEKEKLRLSQDSLLHEQKTILLQLAQERQQLTQEKINMESLTKRIKEEEARLNIRKLKEESLGESQKRLIQEEESKLYFEKDRLKQESYQLERERESLEREKLELKNEREKFNELRLSVKRKADEVEEMALSAREEREQARFEHAAALKIKAEHHSRMQQISQQMQMLMEKQRELLAEKDKLSEEKLELERKKNSILCNRCKLSIDFPVTGMQPVSTVPMSPARKVKEISNHIPQSTIDPGLVVWYISAQKDREFLQEQLSFLRSLKDSNYEKINK</sequence>
<evidence type="ECO:0000259" key="3">
    <source>
        <dbReference type="Pfam" id="PF21007"/>
    </source>
</evidence>
<evidence type="ECO:0000256" key="1">
    <source>
        <dbReference type="SAM" id="Coils"/>
    </source>
</evidence>
<feature type="compositionally biased region" description="Polar residues" evidence="2">
    <location>
        <begin position="123"/>
        <end position="141"/>
    </location>
</feature>
<gene>
    <name evidence="4" type="ORF">X975_18297</name>
</gene>
<feature type="domain" description="Fas-binding factor 1 C-terminal" evidence="3">
    <location>
        <begin position="595"/>
        <end position="1112"/>
    </location>
</feature>
<dbReference type="GO" id="GO:0060271">
    <property type="term" value="P:cilium assembly"/>
    <property type="evidence" value="ECO:0007669"/>
    <property type="project" value="InterPro"/>
</dbReference>
<feature type="compositionally biased region" description="Basic and acidic residues" evidence="2">
    <location>
        <begin position="214"/>
        <end position="245"/>
    </location>
</feature>
<dbReference type="Proteomes" id="UP000054359">
    <property type="component" value="Unassembled WGS sequence"/>
</dbReference>
<dbReference type="PANTHER" id="PTHR33689">
    <property type="entry name" value="FAS-BINDING FACTOR 1"/>
    <property type="match status" value="1"/>
</dbReference>
<keyword evidence="5" id="KW-1185">Reference proteome</keyword>
<evidence type="ECO:0000313" key="5">
    <source>
        <dbReference type="Proteomes" id="UP000054359"/>
    </source>
</evidence>
<dbReference type="GO" id="GO:0097539">
    <property type="term" value="C:ciliary transition fiber"/>
    <property type="evidence" value="ECO:0007669"/>
    <property type="project" value="InterPro"/>
</dbReference>
<feature type="compositionally biased region" description="Basic and acidic residues" evidence="2">
    <location>
        <begin position="331"/>
        <end position="340"/>
    </location>
</feature>
<feature type="compositionally biased region" description="Acidic residues" evidence="2">
    <location>
        <begin position="170"/>
        <end position="186"/>
    </location>
</feature>
<feature type="region of interest" description="Disordered" evidence="2">
    <location>
        <begin position="122"/>
        <end position="487"/>
    </location>
</feature>
<dbReference type="GO" id="GO:0005814">
    <property type="term" value="C:centriole"/>
    <property type="evidence" value="ECO:0007669"/>
    <property type="project" value="TreeGrafter"/>
</dbReference>
<feature type="coiled-coil region" evidence="1">
    <location>
        <begin position="859"/>
        <end position="1044"/>
    </location>
</feature>
<reference evidence="4 5" key="1">
    <citation type="submission" date="2013-11" db="EMBL/GenBank/DDBJ databases">
        <title>Genome sequencing of Stegodyphus mimosarum.</title>
        <authorList>
            <person name="Bechsgaard J."/>
        </authorList>
    </citation>
    <scope>NUCLEOTIDE SEQUENCE [LARGE SCALE GENOMIC DNA]</scope>
</reference>
<feature type="compositionally biased region" description="Basic and acidic residues" evidence="2">
    <location>
        <begin position="348"/>
        <end position="363"/>
    </location>
</feature>
<dbReference type="STRING" id="407821.A0A087T9A2"/>
<feature type="compositionally biased region" description="Basic and acidic residues" evidence="2">
    <location>
        <begin position="53"/>
        <end position="77"/>
    </location>
</feature>
<feature type="compositionally biased region" description="Polar residues" evidence="2">
    <location>
        <begin position="473"/>
        <end position="482"/>
    </location>
</feature>
<evidence type="ECO:0000313" key="4">
    <source>
        <dbReference type="EMBL" id="KFM61691.1"/>
    </source>
</evidence>
<dbReference type="OrthoDB" id="8195456at2759"/>
<feature type="non-terminal residue" evidence="4">
    <location>
        <position position="1121"/>
    </location>
</feature>
<feature type="region of interest" description="Disordered" evidence="2">
    <location>
        <begin position="22"/>
        <end position="101"/>
    </location>
</feature>
<dbReference type="InterPro" id="IPR049390">
    <property type="entry name" value="FBF1_C"/>
</dbReference>